<evidence type="ECO:0000256" key="10">
    <source>
        <dbReference type="PIRSR" id="PIRSR000660-1"/>
    </source>
</evidence>
<feature type="region of interest" description="Disordered" evidence="14">
    <location>
        <begin position="1311"/>
        <end position="1331"/>
    </location>
</feature>
<dbReference type="GO" id="GO:0005829">
    <property type="term" value="C:cytosol"/>
    <property type="evidence" value="ECO:0007669"/>
    <property type="project" value="TreeGrafter"/>
</dbReference>
<dbReference type="Pfam" id="PF05773">
    <property type="entry name" value="RWD"/>
    <property type="match status" value="1"/>
</dbReference>
<feature type="domain" description="RWD" evidence="16">
    <location>
        <begin position="39"/>
        <end position="147"/>
    </location>
</feature>
<accession>A0AB34KK90</accession>
<feature type="binding site" evidence="12">
    <location>
        <position position="578"/>
    </location>
    <ligand>
        <name>ATP</name>
        <dbReference type="ChEBI" id="CHEBI:30616"/>
    </ligand>
</feature>
<evidence type="ECO:0000256" key="4">
    <source>
        <dbReference type="ARBA" id="ARBA00022741"/>
    </source>
</evidence>
<dbReference type="InterPro" id="IPR016135">
    <property type="entry name" value="UBQ-conjugating_enzyme/RWD"/>
</dbReference>
<dbReference type="InterPro" id="IPR008271">
    <property type="entry name" value="Ser/Thr_kinase_AS"/>
</dbReference>
<evidence type="ECO:0000313" key="17">
    <source>
        <dbReference type="EMBL" id="KAL1583728.1"/>
    </source>
</evidence>
<dbReference type="GO" id="GO:0004694">
    <property type="term" value="F:eukaryotic translation initiation factor 2alpha kinase activity"/>
    <property type="evidence" value="ECO:0007669"/>
    <property type="project" value="InterPro"/>
</dbReference>
<dbReference type="SMART" id="SM00220">
    <property type="entry name" value="S_TKc"/>
    <property type="match status" value="1"/>
</dbReference>
<dbReference type="Gene3D" id="3.30.200.20">
    <property type="entry name" value="Phosphorylase Kinase, domain 1"/>
    <property type="match status" value="1"/>
</dbReference>
<dbReference type="PROSITE" id="PS50908">
    <property type="entry name" value="RWD"/>
    <property type="match status" value="1"/>
</dbReference>
<proteinExistence type="inferred from homology"/>
<dbReference type="GeneID" id="96008926"/>
<dbReference type="InterPro" id="IPR041715">
    <property type="entry name" value="HisRS-like_core"/>
</dbReference>
<dbReference type="CDD" id="cd14012">
    <property type="entry name" value="PK_eIF2AK_GCN2_rpt1"/>
    <property type="match status" value="1"/>
</dbReference>
<keyword evidence="5" id="KW-0418">Kinase</keyword>
<dbReference type="InterPro" id="IPR006575">
    <property type="entry name" value="RWD_dom"/>
</dbReference>
<comment type="similarity">
    <text evidence="7">Belongs to the protein kinase superfamily. Ser/Thr protein kinase family. GCN2 subfamily.</text>
</comment>
<dbReference type="PROSITE" id="PS50011">
    <property type="entry name" value="PROTEIN_KINASE_DOM"/>
    <property type="match status" value="2"/>
</dbReference>
<dbReference type="CDD" id="cd23823">
    <property type="entry name" value="RWD_GCN2"/>
    <property type="match status" value="1"/>
</dbReference>
<protein>
    <recommendedName>
        <fullName evidence="1">non-specific serine/threonine protein kinase</fullName>
        <ecNumber evidence="1">2.7.11.1</ecNumber>
    </recommendedName>
</protein>
<evidence type="ECO:0000256" key="7">
    <source>
        <dbReference type="ARBA" id="ARBA00037982"/>
    </source>
</evidence>
<evidence type="ECO:0000256" key="5">
    <source>
        <dbReference type="ARBA" id="ARBA00022777"/>
    </source>
</evidence>
<evidence type="ECO:0000256" key="9">
    <source>
        <dbReference type="ARBA" id="ARBA00048679"/>
    </source>
</evidence>
<feature type="binding site" evidence="11">
    <location>
        <begin position="554"/>
        <end position="562"/>
    </location>
    <ligand>
        <name>ATP</name>
        <dbReference type="ChEBI" id="CHEBI:30616"/>
    </ligand>
</feature>
<feature type="compositionally biased region" description="Basic and acidic residues" evidence="14">
    <location>
        <begin position="1319"/>
        <end position="1331"/>
    </location>
</feature>
<keyword evidence="18" id="KW-1185">Reference proteome</keyword>
<dbReference type="SUPFAM" id="SSF56112">
    <property type="entry name" value="Protein kinase-like (PK-like)"/>
    <property type="match status" value="2"/>
</dbReference>
<feature type="region of interest" description="Disordered" evidence="14">
    <location>
        <begin position="1421"/>
        <end position="1443"/>
    </location>
</feature>
<keyword evidence="3" id="KW-0808">Transferase</keyword>
<feature type="region of interest" description="Disordered" evidence="14">
    <location>
        <begin position="514"/>
        <end position="540"/>
    </location>
</feature>
<evidence type="ECO:0000256" key="2">
    <source>
        <dbReference type="ARBA" id="ARBA00022527"/>
    </source>
</evidence>
<dbReference type="Gene3D" id="1.10.510.10">
    <property type="entry name" value="Transferase(Phosphotransferase) domain 1"/>
    <property type="match status" value="2"/>
</dbReference>
<evidence type="ECO:0000313" key="18">
    <source>
        <dbReference type="Proteomes" id="UP000803884"/>
    </source>
</evidence>
<dbReference type="PANTHER" id="PTHR11042">
    <property type="entry name" value="EUKARYOTIC TRANSLATION INITIATION FACTOR 2-ALPHA KINASE EIF2-ALPHA KINASE -RELATED"/>
    <property type="match status" value="1"/>
</dbReference>
<feature type="compositionally biased region" description="Basic residues" evidence="14">
    <location>
        <begin position="1"/>
        <end position="10"/>
    </location>
</feature>
<dbReference type="SMART" id="SM00591">
    <property type="entry name" value="RWD"/>
    <property type="match status" value="1"/>
</dbReference>
<evidence type="ECO:0000256" key="3">
    <source>
        <dbReference type="ARBA" id="ARBA00022679"/>
    </source>
</evidence>
<keyword evidence="13" id="KW-0175">Coiled coil</keyword>
<comment type="catalytic activity">
    <reaction evidence="8">
        <text>L-threonyl-[protein] + ATP = O-phospho-L-threonyl-[protein] + ADP + H(+)</text>
        <dbReference type="Rhea" id="RHEA:46608"/>
        <dbReference type="Rhea" id="RHEA-COMP:11060"/>
        <dbReference type="Rhea" id="RHEA-COMP:11605"/>
        <dbReference type="ChEBI" id="CHEBI:15378"/>
        <dbReference type="ChEBI" id="CHEBI:30013"/>
        <dbReference type="ChEBI" id="CHEBI:30616"/>
        <dbReference type="ChEBI" id="CHEBI:61977"/>
        <dbReference type="ChEBI" id="CHEBI:456216"/>
        <dbReference type="EC" id="2.7.11.1"/>
    </reaction>
</comment>
<reference evidence="17 18" key="1">
    <citation type="journal article" date="2020" name="Microbiol. Resour. Announc.">
        <title>Draft Genome Sequence of a Cladosporium Species Isolated from the Mesophotic Ascidian Didemnum maculosum.</title>
        <authorList>
            <person name="Gioti A."/>
            <person name="Siaperas R."/>
            <person name="Nikolaivits E."/>
            <person name="Le Goff G."/>
            <person name="Ouazzani J."/>
            <person name="Kotoulas G."/>
            <person name="Topakas E."/>
        </authorList>
    </citation>
    <scope>NUCLEOTIDE SEQUENCE [LARGE SCALE GENOMIC DNA]</scope>
    <source>
        <strain evidence="17 18">TM138-S3</strain>
    </source>
</reference>
<dbReference type="Pfam" id="PF12745">
    <property type="entry name" value="HGTP_anticodon2"/>
    <property type="match status" value="1"/>
</dbReference>
<feature type="region of interest" description="Disordered" evidence="14">
    <location>
        <begin position="1"/>
        <end position="32"/>
    </location>
</feature>
<feature type="region of interest" description="Disordered" evidence="14">
    <location>
        <begin position="622"/>
        <end position="650"/>
    </location>
</feature>
<dbReference type="PANTHER" id="PTHR11042:SF136">
    <property type="entry name" value="EIF-2-ALPHA KINASE GCN2"/>
    <property type="match status" value="1"/>
</dbReference>
<dbReference type="Gene3D" id="3.30.930.10">
    <property type="entry name" value="Bira Bifunctional Protein, Domain 2"/>
    <property type="match status" value="1"/>
</dbReference>
<feature type="region of interest" description="Disordered" evidence="14">
    <location>
        <begin position="670"/>
        <end position="723"/>
    </location>
</feature>
<dbReference type="InterPro" id="IPR000719">
    <property type="entry name" value="Prot_kinase_dom"/>
</dbReference>
<dbReference type="SUPFAM" id="SSF54495">
    <property type="entry name" value="UBC-like"/>
    <property type="match status" value="1"/>
</dbReference>
<feature type="active site" description="Proton acceptor" evidence="10">
    <location>
        <position position="776"/>
    </location>
</feature>
<dbReference type="GO" id="GO:0009893">
    <property type="term" value="P:positive regulation of metabolic process"/>
    <property type="evidence" value="ECO:0007669"/>
    <property type="project" value="UniProtKB-ARBA"/>
</dbReference>
<dbReference type="PROSITE" id="PS00107">
    <property type="entry name" value="PROTEIN_KINASE_ATP"/>
    <property type="match status" value="1"/>
</dbReference>
<dbReference type="InterPro" id="IPR024435">
    <property type="entry name" value="HisRS-related_dom"/>
</dbReference>
<evidence type="ECO:0000256" key="8">
    <source>
        <dbReference type="ARBA" id="ARBA00047899"/>
    </source>
</evidence>
<evidence type="ECO:0000256" key="11">
    <source>
        <dbReference type="PIRSR" id="PIRSR000660-2"/>
    </source>
</evidence>
<dbReference type="GO" id="GO:0000077">
    <property type="term" value="P:DNA damage checkpoint signaling"/>
    <property type="evidence" value="ECO:0007669"/>
    <property type="project" value="InterPro"/>
</dbReference>
<evidence type="ECO:0000259" key="15">
    <source>
        <dbReference type="PROSITE" id="PS50011"/>
    </source>
</evidence>
<dbReference type="PROSITE" id="PS00108">
    <property type="entry name" value="PROTEIN_KINASE_ST"/>
    <property type="match status" value="1"/>
</dbReference>
<dbReference type="GO" id="GO:0005634">
    <property type="term" value="C:nucleus"/>
    <property type="evidence" value="ECO:0007669"/>
    <property type="project" value="TreeGrafter"/>
</dbReference>
<keyword evidence="4 11" id="KW-0547">Nucleotide-binding</keyword>
<dbReference type="Gene3D" id="3.10.110.10">
    <property type="entry name" value="Ubiquitin Conjugating Enzyme"/>
    <property type="match status" value="1"/>
</dbReference>
<feature type="region of interest" description="Disordered" evidence="14">
    <location>
        <begin position="202"/>
        <end position="223"/>
    </location>
</feature>
<dbReference type="EC" id="2.7.11.1" evidence="1"/>
<dbReference type="Proteomes" id="UP000803884">
    <property type="component" value="Unassembled WGS sequence"/>
</dbReference>
<dbReference type="PIRSF" id="PIRSF000660">
    <property type="entry name" value="Ser/Thr_PK_GCN2"/>
    <property type="match status" value="1"/>
</dbReference>
<gene>
    <name evidence="17" type="ORF">WHR41_07484</name>
</gene>
<dbReference type="InterPro" id="IPR011009">
    <property type="entry name" value="Kinase-like_dom_sf"/>
</dbReference>
<comment type="caution">
    <text evidence="17">The sequence shown here is derived from an EMBL/GenBank/DDBJ whole genome shotgun (WGS) entry which is preliminary data.</text>
</comment>
<keyword evidence="2" id="KW-0723">Serine/threonine-protein kinase</keyword>
<feature type="binding site" evidence="11">
    <location>
        <position position="577"/>
    </location>
    <ligand>
        <name>ATP</name>
        <dbReference type="ChEBI" id="CHEBI:30616"/>
    </ligand>
</feature>
<feature type="compositionally biased region" description="Polar residues" evidence="14">
    <location>
        <begin position="695"/>
        <end position="708"/>
    </location>
</feature>
<keyword evidence="6 11" id="KW-0067">ATP-binding</keyword>
<feature type="domain" description="Protein kinase" evidence="15">
    <location>
        <begin position="548"/>
        <end position="922"/>
    </location>
</feature>
<evidence type="ECO:0000256" key="1">
    <source>
        <dbReference type="ARBA" id="ARBA00012513"/>
    </source>
</evidence>
<evidence type="ECO:0000256" key="13">
    <source>
        <dbReference type="SAM" id="Coils"/>
    </source>
</evidence>
<sequence>MAPKSPRNKKTPSTPHVQKHAQPVDQAGPPINYAEVQAEEVEVLKAIYMEDFEEVETKSAWSKTSDLRFKLKLRAFSDSESFVVLSVQLTATYPKSAPVLDISALQSFHERTQKRISNVLRNRPRQMLGEVMIHAVASEIQDALEDAVQAKQTGTLPSLEEERASAEEVAIALAKEAEVAEARRNLEAQEEEDRVLKQMVDEEVTRRQKRRPTRSGNGEGGDVMAIHGNDEVVTFDQPAKISIGSEHLEFSKVSIVSHGRGFLLAKPTLRPGILPPLVTIKRYGTPEKSRADLLNIEKTLDSVCGLRHQNILSVYAYRIDKIDLQSDFTLCTEYASRGTLEDLLMLCGPLQLGKARQFTIQILEALDECHRKGISHGSLSVKTVCLAGGNAPIPKLANVGYTSVIKSEEYDLPTKWQPPEGSATVSDNVARKTDIWMLGVLVLQMFLGPEVIHQGSPQTLLERLSLTEPFEEFVRKMLNCDAKKRPSAFDLLPVEFLRTEAAATETTLAVDRRGDRSSYSGLKSPLKRRSRHGSSNMMEPVSRYTNDFTEIGRLGRGGFGEVVKSRNKLDGGVYAVKKISQAPQLDKILSEVMLLNRLNHPYVVRYYSTWVEETLHVFSEEAMSTTEETVTEEPTVDSEDSEDSDGPRFEFGYQSTSGLDFVSSSGYPHIEFGGDSDSENSATNSESDREGAHLNGSSQIGTDVSTADSRLGLRKSRSDPRKAQSTLYIQMEYCERQTLRDLIRKASLTEDDSWRFVRQITEGLAHVHSHGIIHRDLKPDNIFIDVAGNPKIGDFGLATTSQYQITDKTIVMSGATGGDMTRSVGTALYVAPELRSASGTTYNDKVDMYSLGIMFFEMCEPFGTAMERIRSLQGIREKDHELPPAYLSSGSKAAQGKLIECLISHKPSERPSSTELLRSNILPLKIEDETIRQALSGLSDPRSPYHQKMMSALFSHDQASSSRVKALAWDAKDQSTIESMARVHMRTVAKGVLESVFRRHGAEEIRRENVFPRSGFYNYPNVVQLLDASGNLVQLPYDLTLPHARQLARKESSLRHVFTFDRVYRDTFSGGPPRANEEVDFDIVNIAGSDDQSLDDAEIVKVLDEVAHDLPGLMSSGTICFHLNHASILDAILESCRVPTAQQAAVKEVISKLGYHSFTWAKIRAELRSAAIGLSITAIDDLQQFDFRDTPEKAFNKIRLLLDTAGSRLLGKLDNGIRYLREVLQHLNQFGIYQKMFVAPLGSFNAKFYDNGMLVQCVHERKSNRDVIAAGGRYDSLIQAQRPPSATHTPQGAVGVSIGLDRLVANILKSSKGSSKVSSRRDTSQQQGPEKRCNVLLVAGGTDGVRAAGLKILSSLWANHISAELAVDDRSLENEDQYRFVVTLRHEASTTVRVRGTGDDANETDIPTTSLISHVLQELREREGARPRHPTLMRQPSSHQEVEHKGNVQVLMSQHRSKKSNKYHIVSAAERQWAEKLDEWKEAPILAIETRDDVLELLRETKLSDHESWRRMVQSAQLNERQYLMQVQEILAGWRKKWAEGDGAREACLFNFRTGHCVYYDVSL</sequence>
<dbReference type="EMBL" id="JAAQHG020000032">
    <property type="protein sequence ID" value="KAL1583728.1"/>
    <property type="molecule type" value="Genomic_DNA"/>
</dbReference>
<feature type="domain" description="Protein kinase" evidence="15">
    <location>
        <begin position="209"/>
        <end position="497"/>
    </location>
</feature>
<feature type="coiled-coil region" evidence="13">
    <location>
        <begin position="156"/>
        <end position="199"/>
    </location>
</feature>
<dbReference type="InterPro" id="IPR016255">
    <property type="entry name" value="Gcn2"/>
</dbReference>
<dbReference type="Pfam" id="PF13393">
    <property type="entry name" value="tRNA-synt_His"/>
    <property type="match status" value="1"/>
</dbReference>
<dbReference type="SUPFAM" id="SSF55681">
    <property type="entry name" value="Class II aaRS and biotin synthetases"/>
    <property type="match status" value="1"/>
</dbReference>
<dbReference type="FunFam" id="3.10.110.10:FF:000050">
    <property type="entry name" value="eIF-2-alpha kinase GCN2"/>
    <property type="match status" value="1"/>
</dbReference>
<dbReference type="InterPro" id="IPR017441">
    <property type="entry name" value="Protein_kinase_ATP_BS"/>
</dbReference>
<evidence type="ECO:0000256" key="12">
    <source>
        <dbReference type="PROSITE-ProRule" id="PRU10141"/>
    </source>
</evidence>
<name>A0AB34KK90_9PEZI</name>
<feature type="compositionally biased region" description="Acidic residues" evidence="14">
    <location>
        <begin position="629"/>
        <end position="644"/>
    </location>
</feature>
<evidence type="ECO:0000259" key="16">
    <source>
        <dbReference type="PROSITE" id="PS50908"/>
    </source>
</evidence>
<comment type="catalytic activity">
    <reaction evidence="9">
        <text>L-seryl-[protein] + ATP = O-phospho-L-seryl-[protein] + ADP + H(+)</text>
        <dbReference type="Rhea" id="RHEA:17989"/>
        <dbReference type="Rhea" id="RHEA-COMP:9863"/>
        <dbReference type="Rhea" id="RHEA-COMP:11604"/>
        <dbReference type="ChEBI" id="CHEBI:15378"/>
        <dbReference type="ChEBI" id="CHEBI:29999"/>
        <dbReference type="ChEBI" id="CHEBI:30616"/>
        <dbReference type="ChEBI" id="CHEBI:83421"/>
        <dbReference type="ChEBI" id="CHEBI:456216"/>
        <dbReference type="EC" id="2.7.11.1"/>
    </reaction>
</comment>
<organism evidence="17 18">
    <name type="scientific">Cladosporium halotolerans</name>
    <dbReference type="NCBI Taxonomy" id="1052096"/>
    <lineage>
        <taxon>Eukaryota</taxon>
        <taxon>Fungi</taxon>
        <taxon>Dikarya</taxon>
        <taxon>Ascomycota</taxon>
        <taxon>Pezizomycotina</taxon>
        <taxon>Dothideomycetes</taxon>
        <taxon>Dothideomycetidae</taxon>
        <taxon>Cladosporiales</taxon>
        <taxon>Cladosporiaceae</taxon>
        <taxon>Cladosporium</taxon>
    </lineage>
</organism>
<dbReference type="CDD" id="cd14046">
    <property type="entry name" value="STKc_EIF2AK4_GCN2_rpt2"/>
    <property type="match status" value="1"/>
</dbReference>
<evidence type="ECO:0000256" key="6">
    <source>
        <dbReference type="ARBA" id="ARBA00022840"/>
    </source>
</evidence>
<dbReference type="RefSeq" id="XP_069226835.1">
    <property type="nucleotide sequence ID" value="XM_069376088.1"/>
</dbReference>
<dbReference type="InterPro" id="IPR045864">
    <property type="entry name" value="aa-tRNA-synth_II/BPL/LPL"/>
</dbReference>
<dbReference type="Pfam" id="PF00069">
    <property type="entry name" value="Pkinase"/>
    <property type="match status" value="3"/>
</dbReference>
<dbReference type="GO" id="GO:0005524">
    <property type="term" value="F:ATP binding"/>
    <property type="evidence" value="ECO:0007669"/>
    <property type="project" value="UniProtKB-UniRule"/>
</dbReference>
<dbReference type="InterPro" id="IPR050339">
    <property type="entry name" value="CC_SR_Kinase"/>
</dbReference>
<evidence type="ECO:0000256" key="14">
    <source>
        <dbReference type="SAM" id="MobiDB-lite"/>
    </source>
</evidence>